<sequence length="96" mass="10972">MDVEEKNFSGRKWTDSGRDSGERKSSRVLQNATKGRPRQKREKRREEYESGQELLRQRVYEVPVDRMPSKRGGGEPGEGTSLFSLSEKSVILPCVT</sequence>
<feature type="compositionally biased region" description="Basic and acidic residues" evidence="1">
    <location>
        <begin position="1"/>
        <end position="25"/>
    </location>
</feature>
<feature type="region of interest" description="Disordered" evidence="1">
    <location>
        <begin position="1"/>
        <end position="52"/>
    </location>
</feature>
<evidence type="ECO:0000313" key="2">
    <source>
        <dbReference type="EMBL" id="CAL1683554.1"/>
    </source>
</evidence>
<proteinExistence type="predicted"/>
<evidence type="ECO:0000256" key="1">
    <source>
        <dbReference type="SAM" id="MobiDB-lite"/>
    </source>
</evidence>
<organism evidence="2 3">
    <name type="scientific">Lasius platythorax</name>
    <dbReference type="NCBI Taxonomy" id="488582"/>
    <lineage>
        <taxon>Eukaryota</taxon>
        <taxon>Metazoa</taxon>
        <taxon>Ecdysozoa</taxon>
        <taxon>Arthropoda</taxon>
        <taxon>Hexapoda</taxon>
        <taxon>Insecta</taxon>
        <taxon>Pterygota</taxon>
        <taxon>Neoptera</taxon>
        <taxon>Endopterygota</taxon>
        <taxon>Hymenoptera</taxon>
        <taxon>Apocrita</taxon>
        <taxon>Aculeata</taxon>
        <taxon>Formicoidea</taxon>
        <taxon>Formicidae</taxon>
        <taxon>Formicinae</taxon>
        <taxon>Lasius</taxon>
        <taxon>Lasius</taxon>
    </lineage>
</organism>
<dbReference type="EMBL" id="OZ034827">
    <property type="protein sequence ID" value="CAL1683554.1"/>
    <property type="molecule type" value="Genomic_DNA"/>
</dbReference>
<dbReference type="AlphaFoldDB" id="A0AAV2NV88"/>
<feature type="region of interest" description="Disordered" evidence="1">
    <location>
        <begin position="63"/>
        <end position="82"/>
    </location>
</feature>
<reference evidence="2" key="1">
    <citation type="submission" date="2024-04" db="EMBL/GenBank/DDBJ databases">
        <authorList>
            <consortium name="Molecular Ecology Group"/>
        </authorList>
    </citation>
    <scope>NUCLEOTIDE SEQUENCE</scope>
</reference>
<protein>
    <submittedName>
        <fullName evidence="2">Uncharacterized protein</fullName>
    </submittedName>
</protein>
<gene>
    <name evidence="2" type="ORF">LPLAT_LOCUS9259</name>
</gene>
<name>A0AAV2NV88_9HYME</name>
<dbReference type="Proteomes" id="UP001497644">
    <property type="component" value="Chromosome 4"/>
</dbReference>
<evidence type="ECO:0000313" key="3">
    <source>
        <dbReference type="Proteomes" id="UP001497644"/>
    </source>
</evidence>
<keyword evidence="3" id="KW-1185">Reference proteome</keyword>
<accession>A0AAV2NV88</accession>